<name>A0A1I0TUK0_9BACL</name>
<evidence type="ECO:0000313" key="2">
    <source>
        <dbReference type="Proteomes" id="UP000198979"/>
    </source>
</evidence>
<organism evidence="1 2">
    <name type="scientific">Anoxybacillus pushchinoensis</name>
    <dbReference type="NCBI Taxonomy" id="150248"/>
    <lineage>
        <taxon>Bacteria</taxon>
        <taxon>Bacillati</taxon>
        <taxon>Bacillota</taxon>
        <taxon>Bacilli</taxon>
        <taxon>Bacillales</taxon>
        <taxon>Anoxybacillaceae</taxon>
        <taxon>Anoxybacillus</taxon>
    </lineage>
</organism>
<reference evidence="2" key="1">
    <citation type="submission" date="2016-10" db="EMBL/GenBank/DDBJ databases">
        <authorList>
            <person name="Varghese N."/>
            <person name="Submissions S."/>
        </authorList>
    </citation>
    <scope>NUCLEOTIDE SEQUENCE [LARGE SCALE GENOMIC DNA]</scope>
    <source>
        <strain evidence="2">K1</strain>
    </source>
</reference>
<protein>
    <submittedName>
        <fullName evidence="1">Beta-fructofuranosidase</fullName>
    </submittedName>
</protein>
<dbReference type="Proteomes" id="UP000198979">
    <property type="component" value="Unassembled WGS sequence"/>
</dbReference>
<keyword evidence="2" id="KW-1185">Reference proteome</keyword>
<proteinExistence type="predicted"/>
<dbReference type="EMBL" id="FOJQ01000047">
    <property type="protein sequence ID" value="SFA55505.1"/>
    <property type="molecule type" value="Genomic_DNA"/>
</dbReference>
<dbReference type="STRING" id="150248.SAMN05216169_104712"/>
<sequence length="35" mass="4049">MTNNGYREMKMAAEGGDITVCSIDAWKLKDIWDER</sequence>
<gene>
    <name evidence="1" type="ORF">SAMN05216169_104712</name>
</gene>
<evidence type="ECO:0000313" key="1">
    <source>
        <dbReference type="EMBL" id="SFA55505.1"/>
    </source>
</evidence>
<dbReference type="AlphaFoldDB" id="A0A1I0TUK0"/>
<accession>A0A1I0TUK0</accession>